<dbReference type="Pfam" id="PF09983">
    <property type="entry name" value="JetD_C"/>
    <property type="match status" value="1"/>
</dbReference>
<evidence type="ECO:0000259" key="2">
    <source>
        <dbReference type="Pfam" id="PF11795"/>
    </source>
</evidence>
<dbReference type="AlphaFoldDB" id="A0A7K0K4T8"/>
<dbReference type="Pfam" id="PF11795">
    <property type="entry name" value="DUF3322"/>
    <property type="match status" value="1"/>
</dbReference>
<dbReference type="Proteomes" id="UP000442535">
    <property type="component" value="Unassembled WGS sequence"/>
</dbReference>
<dbReference type="EMBL" id="VUMY01000020">
    <property type="protein sequence ID" value="MST50476.1"/>
    <property type="molecule type" value="Genomic_DNA"/>
</dbReference>
<name>A0A7K0K4T8_9ACTO</name>
<dbReference type="PIRSF" id="PIRSF028408">
    <property type="entry name" value="UCP028408"/>
    <property type="match status" value="1"/>
</dbReference>
<proteinExistence type="predicted"/>
<reference evidence="3 4" key="1">
    <citation type="submission" date="2019-08" db="EMBL/GenBank/DDBJ databases">
        <title>In-depth cultivation of the pig gut microbiome towards novel bacterial diversity and tailored functional studies.</title>
        <authorList>
            <person name="Wylensek D."/>
            <person name="Hitch T.C.A."/>
            <person name="Clavel T."/>
        </authorList>
    </citation>
    <scope>NUCLEOTIDE SEQUENCE [LARGE SCALE GENOMIC DNA]</scope>
    <source>
        <strain evidence="3 4">RF-GAM-744-WT-7</strain>
    </source>
</reference>
<accession>A0A7K0K4T8</accession>
<organism evidence="3 4">
    <name type="scientific">Mobiluncus porci</name>
    <dbReference type="NCBI Taxonomy" id="2652278"/>
    <lineage>
        <taxon>Bacteria</taxon>
        <taxon>Bacillati</taxon>
        <taxon>Actinomycetota</taxon>
        <taxon>Actinomycetes</taxon>
        <taxon>Actinomycetales</taxon>
        <taxon>Actinomycetaceae</taxon>
        <taxon>Mobiluncus</taxon>
    </lineage>
</organism>
<evidence type="ECO:0008006" key="5">
    <source>
        <dbReference type="Google" id="ProtNLM"/>
    </source>
</evidence>
<protein>
    <recommendedName>
        <fullName evidence="5">DUF3322 and DUF2220 domain-containing protein</fullName>
    </recommendedName>
</protein>
<keyword evidence="4" id="KW-1185">Reference proteome</keyword>
<dbReference type="InterPro" id="IPR024534">
    <property type="entry name" value="JetD_C"/>
</dbReference>
<evidence type="ECO:0000259" key="1">
    <source>
        <dbReference type="Pfam" id="PF09983"/>
    </source>
</evidence>
<evidence type="ECO:0000313" key="4">
    <source>
        <dbReference type="Proteomes" id="UP000442535"/>
    </source>
</evidence>
<sequence>MSPLTSKDIAKKLLRHWNNGELLSRWAQSEDFPVFSLGLQPPKPREISRDFTAAQSWVSELRESSKGRYQLEYAHIGGRLIGENEIPVRAIVSSWDEAWKLLGVQSQVADFSHILEESQTCLAARQWAVRHPLRALAIKEDFPTLVRAYQWLDAARDSGRYLREIAAPGLDTKFVENHRGILAQMLAVSRAPGKFETDLGLAIPPSLIRIRGVIPLAGAAKAGEVALREEDWRHWEVPSWVTQALVVENLATYLSVPLPENAIAIWGKGFAVNKLSGFPWLSELQLWYWGDLDGAGFEILHRLRIHFPTVRSVLMDEETLLAHREKWVRETKPPSGKNLGQLTAREAEVYRALVEDRFGEKVRLEQERLNWEWALDHLPWK</sequence>
<feature type="domain" description="Wadjet protein JetD C-terminal" evidence="1">
    <location>
        <begin position="236"/>
        <end position="376"/>
    </location>
</feature>
<evidence type="ECO:0000313" key="3">
    <source>
        <dbReference type="EMBL" id="MST50476.1"/>
    </source>
</evidence>
<dbReference type="InterPro" id="IPR024537">
    <property type="entry name" value="DUF3322"/>
</dbReference>
<dbReference type="InterPro" id="IPR014544">
    <property type="entry name" value="UCP028408"/>
</dbReference>
<dbReference type="RefSeq" id="WP_154546182.1">
    <property type="nucleotide sequence ID" value="NZ_VUMY01000020.1"/>
</dbReference>
<gene>
    <name evidence="3" type="ORF">FYJ63_09625</name>
</gene>
<feature type="domain" description="DUF3322" evidence="2">
    <location>
        <begin position="7"/>
        <end position="186"/>
    </location>
</feature>
<comment type="caution">
    <text evidence="3">The sequence shown here is derived from an EMBL/GenBank/DDBJ whole genome shotgun (WGS) entry which is preliminary data.</text>
</comment>